<reference evidence="4 5" key="1">
    <citation type="submission" date="2019-01" db="EMBL/GenBank/DDBJ databases">
        <title>Genome sequencing of strain 2JSPR-7.</title>
        <authorList>
            <person name="Heo J."/>
            <person name="Kim S.-J."/>
            <person name="Kim J.-S."/>
            <person name="Hong S.-B."/>
            <person name="Kwon S.-W."/>
        </authorList>
    </citation>
    <scope>NUCLEOTIDE SEQUENCE [LARGE SCALE GENOMIC DNA]</scope>
    <source>
        <strain evidence="4 5">2JSPR-7</strain>
    </source>
</reference>
<evidence type="ECO:0000259" key="3">
    <source>
        <dbReference type="SMART" id="SM01007"/>
    </source>
</evidence>
<dbReference type="GO" id="GO:0046872">
    <property type="term" value="F:metal ion binding"/>
    <property type="evidence" value="ECO:0007669"/>
    <property type="project" value="UniProtKB-KW"/>
</dbReference>
<dbReference type="InterPro" id="IPR001303">
    <property type="entry name" value="Aldolase_II/adducin_N"/>
</dbReference>
<gene>
    <name evidence="4" type="ORF">ET495_15550</name>
</gene>
<name>A0A4V0YEJ1_9MICO</name>
<organism evidence="4 5">
    <name type="scientific">Xylanimonas allomyrinae</name>
    <dbReference type="NCBI Taxonomy" id="2509459"/>
    <lineage>
        <taxon>Bacteria</taxon>
        <taxon>Bacillati</taxon>
        <taxon>Actinomycetota</taxon>
        <taxon>Actinomycetes</taxon>
        <taxon>Micrococcales</taxon>
        <taxon>Promicromonosporaceae</taxon>
        <taxon>Xylanimonas</taxon>
    </lineage>
</organism>
<evidence type="ECO:0000256" key="2">
    <source>
        <dbReference type="ARBA" id="ARBA00023239"/>
    </source>
</evidence>
<dbReference type="EMBL" id="CP035495">
    <property type="protein sequence ID" value="QAY64391.1"/>
    <property type="molecule type" value="Genomic_DNA"/>
</dbReference>
<keyword evidence="5" id="KW-1185">Reference proteome</keyword>
<dbReference type="OrthoDB" id="9786287at2"/>
<proteinExistence type="predicted"/>
<dbReference type="SMART" id="SM01007">
    <property type="entry name" value="Aldolase_II"/>
    <property type="match status" value="1"/>
</dbReference>
<protein>
    <submittedName>
        <fullName evidence="4">Class II aldolase/adducin family protein</fullName>
    </submittedName>
</protein>
<keyword evidence="1" id="KW-0479">Metal-binding</keyword>
<sequence>MLESLKKDVVHIAHRAQREGLCKHRSGSFSARDATTGMIAVTPAGIEQDEMGPRDVVVMDLDARVVESPWGLRPAAEVLMHLAIYEARPDVRAIAHTRSAYATAFSVLGRPLPAVVFEAAALGLTKARVPVAPYERPGTPALANAVLPAVLEADVLLLARHGVVAVDHGSIDEAFLKAAYVEELAELYHHALLANGGREPESFDQDELSRWEYPREVSFPGE</sequence>
<dbReference type="GO" id="GO:0005829">
    <property type="term" value="C:cytosol"/>
    <property type="evidence" value="ECO:0007669"/>
    <property type="project" value="TreeGrafter"/>
</dbReference>
<dbReference type="SUPFAM" id="SSF53639">
    <property type="entry name" value="AraD/HMP-PK domain-like"/>
    <property type="match status" value="1"/>
</dbReference>
<feature type="domain" description="Class II aldolase/adducin N-terminal" evidence="3">
    <location>
        <begin position="7"/>
        <end position="189"/>
    </location>
</feature>
<dbReference type="Gene3D" id="3.40.225.10">
    <property type="entry name" value="Class II aldolase/adducin N-terminal domain"/>
    <property type="match status" value="1"/>
</dbReference>
<evidence type="ECO:0000313" key="4">
    <source>
        <dbReference type="EMBL" id="QAY64391.1"/>
    </source>
</evidence>
<dbReference type="KEGG" id="xyl:ET495_15550"/>
<dbReference type="InterPro" id="IPR036409">
    <property type="entry name" value="Aldolase_II/adducin_N_sf"/>
</dbReference>
<keyword evidence="2" id="KW-0456">Lyase</keyword>
<dbReference type="Proteomes" id="UP000291758">
    <property type="component" value="Chromosome"/>
</dbReference>
<evidence type="ECO:0000313" key="5">
    <source>
        <dbReference type="Proteomes" id="UP000291758"/>
    </source>
</evidence>
<evidence type="ECO:0000256" key="1">
    <source>
        <dbReference type="ARBA" id="ARBA00022723"/>
    </source>
</evidence>
<dbReference type="GO" id="GO:0019323">
    <property type="term" value="P:pentose catabolic process"/>
    <property type="evidence" value="ECO:0007669"/>
    <property type="project" value="TreeGrafter"/>
</dbReference>
<dbReference type="PANTHER" id="PTHR22789">
    <property type="entry name" value="FUCULOSE PHOSPHATE ALDOLASE"/>
    <property type="match status" value="1"/>
</dbReference>
<dbReference type="RefSeq" id="WP_129205542.1">
    <property type="nucleotide sequence ID" value="NZ_CP035495.1"/>
</dbReference>
<dbReference type="AlphaFoldDB" id="A0A4V0YEJ1"/>
<dbReference type="InterPro" id="IPR050197">
    <property type="entry name" value="Aldolase_class_II_sugar_metab"/>
</dbReference>
<dbReference type="GO" id="GO:0016832">
    <property type="term" value="F:aldehyde-lyase activity"/>
    <property type="evidence" value="ECO:0007669"/>
    <property type="project" value="TreeGrafter"/>
</dbReference>
<dbReference type="Pfam" id="PF00596">
    <property type="entry name" value="Aldolase_II"/>
    <property type="match status" value="1"/>
</dbReference>
<accession>A0A4V0YEJ1</accession>
<dbReference type="PANTHER" id="PTHR22789:SF0">
    <property type="entry name" value="3-OXO-TETRONATE 4-PHOSPHATE DECARBOXYLASE-RELATED"/>
    <property type="match status" value="1"/>
</dbReference>